<dbReference type="Proteomes" id="UP000010931">
    <property type="component" value="Unassembled WGS sequence"/>
</dbReference>
<dbReference type="EMBL" id="AEJB01000332">
    <property type="protein sequence ID" value="ELP66724.1"/>
    <property type="molecule type" value="Genomic_DNA"/>
</dbReference>
<sequence length="241" mass="25449">MAGNSPRGRPDEAHRTAFHTARGTVVGPVHAVAQRDDRNEAGVHVPGGLTRLRGVTVTVTSEHEGVSFAFPARDPVTDFVSVAHQGPRAERGLRGPYGRRLLRGVGLAARRQAIAYFCDGRDKESWLKGDAEADGSMKLTGEGGSVLNGTLKGSSIRGTVDIEGGHYAFTADKAVKPSGLYRATATVRNAKIDGGWIVLSTGEQVGILNRDGKPSPAPRIDPETGAVTIDGRRLTARPVTP</sequence>
<dbReference type="AlphaFoldDB" id="L7F6H8"/>
<keyword evidence="3" id="KW-1185">Reference proteome</keyword>
<dbReference type="PATRIC" id="fig|698760.3.peg.4516"/>
<gene>
    <name evidence="2" type="ORF">STRTUCAR8_02589</name>
</gene>
<protein>
    <submittedName>
        <fullName evidence="2">Uncharacterized protein</fullName>
    </submittedName>
</protein>
<comment type="caution">
    <text evidence="2">The sequence shown here is derived from an EMBL/GenBank/DDBJ whole genome shotgun (WGS) entry which is preliminary data.</text>
</comment>
<feature type="region of interest" description="Disordered" evidence="1">
    <location>
        <begin position="209"/>
        <end position="241"/>
    </location>
</feature>
<accession>L7F6H8</accession>
<name>L7F6H8_STRT8</name>
<evidence type="ECO:0000313" key="2">
    <source>
        <dbReference type="EMBL" id="ELP66724.1"/>
    </source>
</evidence>
<reference evidence="2 3" key="1">
    <citation type="journal article" date="2011" name="Plasmid">
        <title>Streptomyces turgidiscabies Car8 contains a modular pathogenicity island that shares virulence genes with other actinobacterial plant pathogens.</title>
        <authorList>
            <person name="Huguet-Tapia J.C."/>
            <person name="Badger J.H."/>
            <person name="Loria R."/>
            <person name="Pettis G.S."/>
        </authorList>
    </citation>
    <scope>NUCLEOTIDE SEQUENCE [LARGE SCALE GENOMIC DNA]</scope>
    <source>
        <strain evidence="2 3">Car8</strain>
    </source>
</reference>
<dbReference type="STRING" id="85558.T45_03570"/>
<organism evidence="2 3">
    <name type="scientific">Streptomyces turgidiscabies (strain Car8)</name>
    <dbReference type="NCBI Taxonomy" id="698760"/>
    <lineage>
        <taxon>Bacteria</taxon>
        <taxon>Bacillati</taxon>
        <taxon>Actinomycetota</taxon>
        <taxon>Actinomycetes</taxon>
        <taxon>Kitasatosporales</taxon>
        <taxon>Streptomycetaceae</taxon>
        <taxon>Streptomyces</taxon>
    </lineage>
</organism>
<proteinExistence type="predicted"/>
<evidence type="ECO:0000256" key="1">
    <source>
        <dbReference type="SAM" id="MobiDB-lite"/>
    </source>
</evidence>
<evidence type="ECO:0000313" key="3">
    <source>
        <dbReference type="Proteomes" id="UP000010931"/>
    </source>
</evidence>